<protein>
    <submittedName>
        <fullName evidence="1">Uncharacterized protein</fullName>
    </submittedName>
</protein>
<comment type="caution">
    <text evidence="1">The sequence shown here is derived from an EMBL/GenBank/DDBJ whole genome shotgun (WGS) entry which is preliminary data.</text>
</comment>
<gene>
    <name evidence="1" type="ORF">ILUMI_25172</name>
</gene>
<evidence type="ECO:0000313" key="1">
    <source>
        <dbReference type="EMBL" id="KAF2880999.1"/>
    </source>
</evidence>
<reference evidence="1" key="1">
    <citation type="submission" date="2019-08" db="EMBL/GenBank/DDBJ databases">
        <title>The genome of the North American firefly Photinus pyralis.</title>
        <authorList>
            <consortium name="Photinus pyralis genome working group"/>
            <person name="Fallon T.R."/>
            <person name="Sander Lower S.E."/>
            <person name="Weng J.-K."/>
        </authorList>
    </citation>
    <scope>NUCLEOTIDE SEQUENCE</scope>
    <source>
        <strain evidence="1">TRF0915ILg1</strain>
        <tissue evidence="1">Whole body</tissue>
    </source>
</reference>
<dbReference type="Proteomes" id="UP000801492">
    <property type="component" value="Unassembled WGS sequence"/>
</dbReference>
<dbReference type="EMBL" id="VTPC01090877">
    <property type="protein sequence ID" value="KAF2880999.1"/>
    <property type="molecule type" value="Genomic_DNA"/>
</dbReference>
<evidence type="ECO:0000313" key="2">
    <source>
        <dbReference type="Proteomes" id="UP000801492"/>
    </source>
</evidence>
<accession>A0A8K0C7T9</accession>
<organism evidence="1 2">
    <name type="scientific">Ignelater luminosus</name>
    <name type="common">Cucubano</name>
    <name type="synonym">Pyrophorus luminosus</name>
    <dbReference type="NCBI Taxonomy" id="2038154"/>
    <lineage>
        <taxon>Eukaryota</taxon>
        <taxon>Metazoa</taxon>
        <taxon>Ecdysozoa</taxon>
        <taxon>Arthropoda</taxon>
        <taxon>Hexapoda</taxon>
        <taxon>Insecta</taxon>
        <taxon>Pterygota</taxon>
        <taxon>Neoptera</taxon>
        <taxon>Endopterygota</taxon>
        <taxon>Coleoptera</taxon>
        <taxon>Polyphaga</taxon>
        <taxon>Elateriformia</taxon>
        <taxon>Elateroidea</taxon>
        <taxon>Elateridae</taxon>
        <taxon>Agrypninae</taxon>
        <taxon>Pyrophorini</taxon>
        <taxon>Ignelater</taxon>
    </lineage>
</organism>
<keyword evidence="2" id="KW-1185">Reference proteome</keyword>
<dbReference type="AlphaFoldDB" id="A0A8K0C7T9"/>
<proteinExistence type="predicted"/>
<name>A0A8K0C7T9_IGNLU</name>
<sequence>MNETIPLKRLFNRNPEVGQPRSKYMEEVIADLETMGMAQWPMARRRRSRNIAEWKKIVEQAKAHKKLGERLKPSLAKKWGGFPQENVATAIKAWRPRLKLCVTPKGGYCEV</sequence>
<dbReference type="OrthoDB" id="6751884at2759"/>